<feature type="compositionally biased region" description="Basic residues" evidence="2">
    <location>
        <begin position="627"/>
        <end position="658"/>
    </location>
</feature>
<dbReference type="PANTHER" id="PTHR21494">
    <property type="entry name" value="ACTIVATING SIGNAL COINTEGRATOR 1 COMPLEX SUBUNIT 2 ASC-1 COMPLEX SUBUNIT P100"/>
    <property type="match status" value="1"/>
</dbReference>
<dbReference type="PANTHER" id="PTHR21494:SF0">
    <property type="entry name" value="ACTIVATING SIGNAL COINTEGRATOR 1 COMPLEX SUBUNIT 2"/>
    <property type="match status" value="1"/>
</dbReference>
<feature type="region of interest" description="Disordered" evidence="2">
    <location>
        <begin position="591"/>
        <end position="658"/>
    </location>
</feature>
<evidence type="ECO:0008006" key="4">
    <source>
        <dbReference type="Google" id="ProtNLM"/>
    </source>
</evidence>
<organism evidence="3">
    <name type="scientific">Mucochytrium quahogii</name>
    <dbReference type="NCBI Taxonomy" id="96639"/>
    <lineage>
        <taxon>Eukaryota</taxon>
        <taxon>Sar</taxon>
        <taxon>Stramenopiles</taxon>
        <taxon>Bigyra</taxon>
        <taxon>Labyrinthulomycetes</taxon>
        <taxon>Thraustochytrida</taxon>
        <taxon>Thraustochytriidae</taxon>
        <taxon>Mucochytrium</taxon>
    </lineage>
</organism>
<keyword evidence="1" id="KW-0175">Coiled coil</keyword>
<evidence type="ECO:0000256" key="1">
    <source>
        <dbReference type="SAM" id="Coils"/>
    </source>
</evidence>
<reference evidence="3" key="1">
    <citation type="submission" date="2021-01" db="EMBL/GenBank/DDBJ databases">
        <authorList>
            <person name="Corre E."/>
            <person name="Pelletier E."/>
            <person name="Niang G."/>
            <person name="Scheremetjew M."/>
            <person name="Finn R."/>
            <person name="Kale V."/>
            <person name="Holt S."/>
            <person name="Cochrane G."/>
            <person name="Meng A."/>
            <person name="Brown T."/>
            <person name="Cohen L."/>
        </authorList>
    </citation>
    <scope>NUCLEOTIDE SEQUENCE</scope>
    <source>
        <strain evidence="3">NY070348D</strain>
    </source>
</reference>
<dbReference type="InterPro" id="IPR052586">
    <property type="entry name" value="ASCC2"/>
</dbReference>
<evidence type="ECO:0000313" key="3">
    <source>
        <dbReference type="EMBL" id="CAD9664133.1"/>
    </source>
</evidence>
<sequence>MGVEDGRFVIYLPQDNVGGSLQAMPSTLEKGNVNQQDRGVVDLARGGIDDMLKMDFEAFIDCCLVEPELGKFLDSYLACCSRPWEGNEENHERDTLSHDAHMDLRRKVFSLYHRLVLDKSGWESLKDTNPERFSRRGALVRESKIIDATKILDICALFGTQYPTQTNAWLSELFQMEPLFIDDLVKAFELMEELVWSRILAGNDRTMNESKVLDLRDVCSTVYAFYSCVPVSTAASIVAKVYPLPNDGVLESLFSLYDGLVIPMMDWVEKQKGAQWHRVSKQIRQGMLCLIHLSLFHYYWQPLEMFLGPDENTHDGDAAAVSKSALIENLLESFETVIQEGEGLGLGDYQHVHRLGDRLELCFNIPEAMEHADRIQYLIDVSQTLPKTSWETSRPLIESIKLKNPKAAPKKSTNRLRPLVANVKEVLPDLGTFYIEQLLGAVGNSPESAIQRYLEGDVPVSVRHLDPKQEKPKLVVVDRGPKSAAELLDELVVPNNRFGDSTDDDLVDEELKALREKIKRAAAVYDEFEDEYDDAYDDIGFKIRDNGGLSSASENEEEEVTSEPISSTGSKWKVGMVDVDGVKRDEHGKIIVEDEDDLLKPNINHQPPPKAPEPKKQQQNESSTPSRGRRRYKQANKSRIGNHSRKSGAAKKQARGMF</sequence>
<name>A0A7S2W383_9STRA</name>
<evidence type="ECO:0000256" key="2">
    <source>
        <dbReference type="SAM" id="MobiDB-lite"/>
    </source>
</evidence>
<gene>
    <name evidence="3" type="ORF">QSP1433_LOCUS909</name>
</gene>
<dbReference type="AlphaFoldDB" id="A0A7S2W383"/>
<dbReference type="InterPro" id="IPR009060">
    <property type="entry name" value="UBA-like_sf"/>
</dbReference>
<accession>A0A7S2W383</accession>
<dbReference type="EMBL" id="HBHK01001520">
    <property type="protein sequence ID" value="CAD9664133.1"/>
    <property type="molecule type" value="Transcribed_RNA"/>
</dbReference>
<feature type="region of interest" description="Disordered" evidence="2">
    <location>
        <begin position="547"/>
        <end position="572"/>
    </location>
</feature>
<feature type="coiled-coil region" evidence="1">
    <location>
        <begin position="511"/>
        <end position="538"/>
    </location>
</feature>
<protein>
    <recommendedName>
        <fullName evidence="4">CUE domain-containing protein</fullName>
    </recommendedName>
</protein>
<dbReference type="SUPFAM" id="SSF46934">
    <property type="entry name" value="UBA-like"/>
    <property type="match status" value="1"/>
</dbReference>
<proteinExistence type="predicted"/>
<dbReference type="GO" id="GO:0043130">
    <property type="term" value="F:ubiquitin binding"/>
    <property type="evidence" value="ECO:0007669"/>
    <property type="project" value="TreeGrafter"/>
</dbReference>
<dbReference type="Gene3D" id="1.10.8.10">
    <property type="entry name" value="DNA helicase RuvA subunit, C-terminal domain"/>
    <property type="match status" value="1"/>
</dbReference>